<dbReference type="InterPro" id="IPR015590">
    <property type="entry name" value="Aldehyde_DH_dom"/>
</dbReference>
<protein>
    <submittedName>
        <fullName evidence="6">Succinate-semialdehyde dehydrogenase (NADP(+))</fullName>
    </submittedName>
</protein>
<comment type="caution">
    <text evidence="6">The sequence shown here is derived from an EMBL/GenBank/DDBJ whole genome shotgun (WGS) entry which is preliminary data.</text>
</comment>
<accession>A0A3N0DSN0</accession>
<name>A0A3N0DSN0_9ACTN</name>
<dbReference type="EMBL" id="RJSG01000002">
    <property type="protein sequence ID" value="RNL78383.1"/>
    <property type="molecule type" value="Genomic_DNA"/>
</dbReference>
<dbReference type="FunFam" id="3.40.309.10:FF:000009">
    <property type="entry name" value="Aldehyde dehydrogenase A"/>
    <property type="match status" value="1"/>
</dbReference>
<dbReference type="RefSeq" id="WP_123232882.1">
    <property type="nucleotide sequence ID" value="NZ_RJSG01000002.1"/>
</dbReference>
<dbReference type="OrthoDB" id="6882680at2"/>
<dbReference type="NCBIfam" id="NF006916">
    <property type="entry name" value="PRK09407.1"/>
    <property type="match status" value="1"/>
</dbReference>
<evidence type="ECO:0000256" key="3">
    <source>
        <dbReference type="PROSITE-ProRule" id="PRU10007"/>
    </source>
</evidence>
<dbReference type="PANTHER" id="PTHR11699">
    <property type="entry name" value="ALDEHYDE DEHYDROGENASE-RELATED"/>
    <property type="match status" value="1"/>
</dbReference>
<evidence type="ECO:0000259" key="5">
    <source>
        <dbReference type="Pfam" id="PF00171"/>
    </source>
</evidence>
<dbReference type="Gene3D" id="3.40.605.10">
    <property type="entry name" value="Aldehyde Dehydrogenase, Chain A, domain 1"/>
    <property type="match status" value="1"/>
</dbReference>
<evidence type="ECO:0000313" key="7">
    <source>
        <dbReference type="Proteomes" id="UP000277094"/>
    </source>
</evidence>
<dbReference type="AlphaFoldDB" id="A0A3N0DSN0"/>
<dbReference type="SUPFAM" id="SSF53720">
    <property type="entry name" value="ALDH-like"/>
    <property type="match status" value="1"/>
</dbReference>
<evidence type="ECO:0000313" key="6">
    <source>
        <dbReference type="EMBL" id="RNL78383.1"/>
    </source>
</evidence>
<dbReference type="Pfam" id="PF00171">
    <property type="entry name" value="Aldedh"/>
    <property type="match status" value="1"/>
</dbReference>
<dbReference type="InterPro" id="IPR029510">
    <property type="entry name" value="Ald_DH_CS_GLU"/>
</dbReference>
<evidence type="ECO:0000256" key="1">
    <source>
        <dbReference type="ARBA" id="ARBA00009986"/>
    </source>
</evidence>
<comment type="similarity">
    <text evidence="1 4">Belongs to the aldehyde dehydrogenase family.</text>
</comment>
<dbReference type="InterPro" id="IPR016163">
    <property type="entry name" value="Ald_DH_C"/>
</dbReference>
<keyword evidence="2 4" id="KW-0560">Oxidoreductase</keyword>
<feature type="domain" description="Aldehyde dehydrogenase" evidence="5">
    <location>
        <begin position="42"/>
        <end position="498"/>
    </location>
</feature>
<dbReference type="GO" id="GO:0016620">
    <property type="term" value="F:oxidoreductase activity, acting on the aldehyde or oxo group of donors, NAD or NADP as acceptor"/>
    <property type="evidence" value="ECO:0007669"/>
    <property type="project" value="InterPro"/>
</dbReference>
<gene>
    <name evidence="6" type="ORF">EFL95_04580</name>
</gene>
<proteinExistence type="inferred from homology"/>
<dbReference type="Gene3D" id="3.40.309.10">
    <property type="entry name" value="Aldehyde Dehydrogenase, Chain A, domain 2"/>
    <property type="match status" value="1"/>
</dbReference>
<keyword evidence="7" id="KW-1185">Reference proteome</keyword>
<dbReference type="PROSITE" id="PS00687">
    <property type="entry name" value="ALDEHYDE_DEHYDR_GLU"/>
    <property type="match status" value="1"/>
</dbReference>
<reference evidence="6 7" key="1">
    <citation type="submission" date="2018-11" db="EMBL/GenBank/DDBJ databases">
        <authorList>
            <person name="Li F."/>
        </authorList>
    </citation>
    <scope>NUCLEOTIDE SEQUENCE [LARGE SCALE GENOMIC DNA]</scope>
    <source>
        <strain evidence="6 7">KIS18-7</strain>
    </source>
</reference>
<sequence>MTTIVENHLRHSDIPVARPAWVTDEVIAGLAALISRDPAGTGTTKAYAPYDSMLIAELPTSSAEDVAAAVASARVAQQSWKQRPIRERAAVMLAFHDLFVAEQDQLIDLIQWEMGKARFTAWQEILQVANITRHYARKGHKYLGATSVRGAVPGLTKVAETRVPKGVVGIISPWNYPFYLGVGDAVPALLAGNAVVSKADSQTALTLLLARQLMARAGLPTDLWQIVVGPGSVVGTALIDQVDYIGFTGSTATGRTVAEQAGKRLIGASLELGGKNPLIVRKDADITKAAEGAVVSSFANTGQMCIHTERVLVHADVYETFRDEIVRATRALRLGQNFDYTVDIGSLASPAQLAAVADHVEDARAAGATILTGGRARPDLGPLMYEPTILEGVTEQMAVCHEETFGPVISLYPFNTDDEAIALANEGSYGLSASIWSGDVKKARAMAAEIRSGSVNINDGAAAAAGSIEAPMGGMGDSGLGRRHGAEGIRRYTEAQTVAEQRLMPLGPPPSMTLEKFVAMTNAQLKMLRKLRVR</sequence>
<dbReference type="InterPro" id="IPR016161">
    <property type="entry name" value="Ald_DH/histidinol_DH"/>
</dbReference>
<dbReference type="Proteomes" id="UP000277094">
    <property type="component" value="Unassembled WGS sequence"/>
</dbReference>
<evidence type="ECO:0000256" key="2">
    <source>
        <dbReference type="ARBA" id="ARBA00023002"/>
    </source>
</evidence>
<organism evidence="6 7">
    <name type="scientific">Nocardioides marmorisolisilvae</name>
    <dbReference type="NCBI Taxonomy" id="1542737"/>
    <lineage>
        <taxon>Bacteria</taxon>
        <taxon>Bacillati</taxon>
        <taxon>Actinomycetota</taxon>
        <taxon>Actinomycetes</taxon>
        <taxon>Propionibacteriales</taxon>
        <taxon>Nocardioidaceae</taxon>
        <taxon>Nocardioides</taxon>
    </lineage>
</organism>
<dbReference type="InterPro" id="IPR016162">
    <property type="entry name" value="Ald_DH_N"/>
</dbReference>
<feature type="active site" evidence="3">
    <location>
        <position position="271"/>
    </location>
</feature>
<evidence type="ECO:0000256" key="4">
    <source>
        <dbReference type="RuleBase" id="RU003345"/>
    </source>
</evidence>